<sequence length="164" mass="17877">MEGQKMNFRLLMSGLFLAATASGAQADEPINTGPFGDVAIKGYDTVAYFTESRAVKGSSEFAYDWLGTPWHFNSAENRDLFMSEPTKYAPQYGGYCTLGVGLGANASENIDPVNSWRIIDGKLYFISDPVGAEMLDHPEGEAVIAKADSNWEKTKPLAAKDYSN</sequence>
<reference evidence="2 3" key="1">
    <citation type="submission" date="2018-03" db="EMBL/GenBank/DDBJ databases">
        <title>Genomic Encyclopedia of Archaeal and Bacterial Type Strains, Phase II (KMG-II): from individual species to whole genera.</title>
        <authorList>
            <person name="Goeker M."/>
        </authorList>
    </citation>
    <scope>NUCLEOTIDE SEQUENCE [LARGE SCALE GENOMIC DNA]</scope>
    <source>
        <strain evidence="2 3">DSM 100673</strain>
    </source>
</reference>
<gene>
    <name evidence="2" type="ORF">CLV88_1174</name>
</gene>
<organism evidence="2 3">
    <name type="scientific">Shimia abyssi</name>
    <dbReference type="NCBI Taxonomy" id="1662395"/>
    <lineage>
        <taxon>Bacteria</taxon>
        <taxon>Pseudomonadati</taxon>
        <taxon>Pseudomonadota</taxon>
        <taxon>Alphaproteobacteria</taxon>
        <taxon>Rhodobacterales</taxon>
        <taxon>Roseobacteraceae</taxon>
    </lineage>
</organism>
<accession>A0A2P8F6U8</accession>
<keyword evidence="1" id="KW-0732">Signal</keyword>
<comment type="caution">
    <text evidence="2">The sequence shown here is derived from an EMBL/GenBank/DDBJ whole genome shotgun (WGS) entry which is preliminary data.</text>
</comment>
<protein>
    <recommendedName>
        <fullName evidence="4">YHS domain-containing protein</fullName>
    </recommendedName>
</protein>
<evidence type="ECO:0008006" key="4">
    <source>
        <dbReference type="Google" id="ProtNLM"/>
    </source>
</evidence>
<feature type="signal peptide" evidence="1">
    <location>
        <begin position="1"/>
        <end position="26"/>
    </location>
</feature>
<dbReference type="EMBL" id="PYGJ01000017">
    <property type="protein sequence ID" value="PSL17443.1"/>
    <property type="molecule type" value="Genomic_DNA"/>
</dbReference>
<proteinExistence type="predicted"/>
<dbReference type="Proteomes" id="UP000240418">
    <property type="component" value="Unassembled WGS sequence"/>
</dbReference>
<feature type="chain" id="PRO_5015202341" description="YHS domain-containing protein" evidence="1">
    <location>
        <begin position="27"/>
        <end position="164"/>
    </location>
</feature>
<name>A0A2P8F6U8_9RHOB</name>
<keyword evidence="3" id="KW-1185">Reference proteome</keyword>
<evidence type="ECO:0000313" key="2">
    <source>
        <dbReference type="EMBL" id="PSL17443.1"/>
    </source>
</evidence>
<evidence type="ECO:0000313" key="3">
    <source>
        <dbReference type="Proteomes" id="UP000240418"/>
    </source>
</evidence>
<dbReference type="NCBIfam" id="NF041384">
    <property type="entry name" value="YHS_seleno_dom"/>
    <property type="match status" value="1"/>
</dbReference>
<dbReference type="AlphaFoldDB" id="A0A2P8F6U8"/>
<evidence type="ECO:0000256" key="1">
    <source>
        <dbReference type="SAM" id="SignalP"/>
    </source>
</evidence>